<feature type="DNA-binding region" description="H-T-H motif" evidence="4">
    <location>
        <begin position="80"/>
        <end position="99"/>
    </location>
</feature>
<dbReference type="HOGENOM" id="CLU_093770_0_0_0"/>
<keyword evidence="1" id="KW-0805">Transcription regulation</keyword>
<evidence type="ECO:0000256" key="3">
    <source>
        <dbReference type="ARBA" id="ARBA00023163"/>
    </source>
</evidence>
<evidence type="ECO:0000313" key="7">
    <source>
        <dbReference type="Proteomes" id="UP000027059"/>
    </source>
</evidence>
<feature type="domain" description="HTH tetR-type" evidence="5">
    <location>
        <begin position="57"/>
        <end position="117"/>
    </location>
</feature>
<keyword evidence="2 4" id="KW-0238">DNA-binding</keyword>
<reference evidence="6 7" key="2">
    <citation type="journal article" date="2015" name="Biomed. Res. Int.">
        <title>Effects of Arsenite Resistance on the Growth and Functional Gene Expression of Leptospirillum ferriphilum and Acidithiobacillus thiooxidans in Pure Culture and Coculture.</title>
        <authorList>
            <person name="Jiang H."/>
            <person name="Liang Y."/>
            <person name="Yin H."/>
            <person name="Xiao Y."/>
            <person name="Guo X."/>
            <person name="Xu Y."/>
            <person name="Hu Q."/>
            <person name="Liu H."/>
            <person name="Liu X."/>
        </authorList>
    </citation>
    <scope>NUCLEOTIDE SEQUENCE [LARGE SCALE GENOMIC DNA]</scope>
    <source>
        <strain evidence="6 7">YSK</strain>
    </source>
</reference>
<dbReference type="InterPro" id="IPR036271">
    <property type="entry name" value="Tet_transcr_reg_TetR-rel_C_sf"/>
</dbReference>
<dbReference type="InterPro" id="IPR001647">
    <property type="entry name" value="HTH_TetR"/>
</dbReference>
<evidence type="ECO:0000256" key="4">
    <source>
        <dbReference type="PROSITE-ProRule" id="PRU00335"/>
    </source>
</evidence>
<dbReference type="Pfam" id="PF00440">
    <property type="entry name" value="TetR_N"/>
    <property type="match status" value="1"/>
</dbReference>
<dbReference type="PRINTS" id="PR00455">
    <property type="entry name" value="HTHTETR"/>
</dbReference>
<accession>A0A059XZQ0</accession>
<dbReference type="Gene3D" id="1.10.357.10">
    <property type="entry name" value="Tetracycline Repressor, domain 2"/>
    <property type="match status" value="1"/>
</dbReference>
<dbReference type="InterPro" id="IPR050109">
    <property type="entry name" value="HTH-type_TetR-like_transc_reg"/>
</dbReference>
<dbReference type="EMBL" id="CP007243">
    <property type="protein sequence ID" value="AIA30687.1"/>
    <property type="molecule type" value="Genomic_DNA"/>
</dbReference>
<dbReference type="SUPFAM" id="SSF46689">
    <property type="entry name" value="Homeodomain-like"/>
    <property type="match status" value="1"/>
</dbReference>
<dbReference type="Gene3D" id="1.10.10.60">
    <property type="entry name" value="Homeodomain-like"/>
    <property type="match status" value="1"/>
</dbReference>
<reference evidence="7" key="1">
    <citation type="submission" date="2014-02" db="EMBL/GenBank/DDBJ databases">
        <title>Complete genome sequence and comparative genomic analysis of the nitrogen-fixing bacterium Leptospirillum ferriphilum YSK.</title>
        <authorList>
            <person name="Guo X."/>
            <person name="Yin H."/>
            <person name="Liang Y."/>
            <person name="Hu Q."/>
            <person name="Ma L."/>
            <person name="Xiao Y."/>
            <person name="Zhang X."/>
            <person name="Qiu G."/>
            <person name="Liu X."/>
        </authorList>
    </citation>
    <scope>NUCLEOTIDE SEQUENCE [LARGE SCALE GENOMIC DNA]</scope>
    <source>
        <strain evidence="7">YSK</strain>
    </source>
</reference>
<dbReference type="GO" id="GO:0000976">
    <property type="term" value="F:transcription cis-regulatory region binding"/>
    <property type="evidence" value="ECO:0007669"/>
    <property type="project" value="TreeGrafter"/>
</dbReference>
<evidence type="ECO:0000259" key="5">
    <source>
        <dbReference type="PROSITE" id="PS50977"/>
    </source>
</evidence>
<dbReference type="GO" id="GO:0003700">
    <property type="term" value="F:DNA-binding transcription factor activity"/>
    <property type="evidence" value="ECO:0007669"/>
    <property type="project" value="TreeGrafter"/>
</dbReference>
<dbReference type="KEGG" id="lfp:Y981_07750"/>
<evidence type="ECO:0000256" key="1">
    <source>
        <dbReference type="ARBA" id="ARBA00023015"/>
    </source>
</evidence>
<dbReference type="SUPFAM" id="SSF48498">
    <property type="entry name" value="Tetracyclin repressor-like, C-terminal domain"/>
    <property type="match status" value="1"/>
</dbReference>
<dbReference type="PROSITE" id="PS50977">
    <property type="entry name" value="HTH_TETR_2"/>
    <property type="match status" value="1"/>
</dbReference>
<dbReference type="InterPro" id="IPR009057">
    <property type="entry name" value="Homeodomain-like_sf"/>
</dbReference>
<evidence type="ECO:0000313" key="6">
    <source>
        <dbReference type="EMBL" id="AIA30687.1"/>
    </source>
</evidence>
<dbReference type="PANTHER" id="PTHR30055:SF234">
    <property type="entry name" value="HTH-TYPE TRANSCRIPTIONAL REGULATOR BETI"/>
    <property type="match status" value="1"/>
</dbReference>
<dbReference type="AlphaFoldDB" id="A0A059XZQ0"/>
<name>A0A059XZQ0_9BACT</name>
<keyword evidence="7" id="KW-1185">Reference proteome</keyword>
<protein>
    <submittedName>
        <fullName evidence="6">TetR family transcriptional regulator</fullName>
    </submittedName>
</protein>
<organism evidence="6 7">
    <name type="scientific">Leptospirillum ferriphilum YSK</name>
    <dbReference type="NCBI Taxonomy" id="1441628"/>
    <lineage>
        <taxon>Bacteria</taxon>
        <taxon>Pseudomonadati</taxon>
        <taxon>Nitrospirota</taxon>
        <taxon>Nitrospiria</taxon>
        <taxon>Nitrospirales</taxon>
        <taxon>Nitrospiraceae</taxon>
        <taxon>Leptospirillum</taxon>
    </lineage>
</organism>
<dbReference type="Proteomes" id="UP000027059">
    <property type="component" value="Chromosome"/>
</dbReference>
<keyword evidence="3" id="KW-0804">Transcription</keyword>
<evidence type="ECO:0000256" key="2">
    <source>
        <dbReference type="ARBA" id="ARBA00023125"/>
    </source>
</evidence>
<sequence>MGSGKGFHRVDRRNIMVARKMTLDGRSQDRKERIEQKMKKKLVLKNADVVLDKSDFEEARNHIVERAANLFAGRRYDQVTLDDLIAILGIGKGTLYRYFSNKAELYSRIVEVGHENLLSLLGEIHGREDLGPTEKLHEMSFSMAHFLRIHQDIYTVMAIEEPKERFCRSDKMIRYRTERIRMIASVIEKGQAEGMFRADFDPWLFAQSLIGALWVEAIFPFLLEGEIKKELRTEEIVSLFLRGIGMNPGVSG</sequence>
<proteinExistence type="predicted"/>
<gene>
    <name evidence="6" type="ORF">Y981_07750</name>
</gene>
<dbReference type="PANTHER" id="PTHR30055">
    <property type="entry name" value="HTH-TYPE TRANSCRIPTIONAL REGULATOR RUTR"/>
    <property type="match status" value="1"/>
</dbReference>